<proteinExistence type="predicted"/>
<accession>A0A0B6Y624</accession>
<feature type="non-terminal residue" evidence="1">
    <location>
        <position position="85"/>
    </location>
</feature>
<evidence type="ECO:0000313" key="1">
    <source>
        <dbReference type="EMBL" id="CEK51523.1"/>
    </source>
</evidence>
<dbReference type="Gene3D" id="3.40.710.10">
    <property type="entry name" value="DD-peptidase/beta-lactamase superfamily"/>
    <property type="match status" value="1"/>
</dbReference>
<protein>
    <submittedName>
        <fullName evidence="1">Uncharacterized protein</fullName>
    </submittedName>
</protein>
<dbReference type="EMBL" id="HACG01004658">
    <property type="protein sequence ID" value="CEK51523.1"/>
    <property type="molecule type" value="Transcribed_RNA"/>
</dbReference>
<dbReference type="InterPro" id="IPR012338">
    <property type="entry name" value="Beta-lactam/transpept-like"/>
</dbReference>
<name>A0A0B6Y624_9EUPU</name>
<sequence length="85" mass="9704">NFHLSKGRNSEGRVVMEESLLNQLYTPRMALPTPTTADFRKPNVPHTFSEDTYTLGLRRGYYRGYQIISHSGSNNGFRSLMVLLP</sequence>
<dbReference type="SUPFAM" id="SSF56601">
    <property type="entry name" value="beta-lactamase/transpeptidase-like"/>
    <property type="match status" value="1"/>
</dbReference>
<feature type="non-terminal residue" evidence="1">
    <location>
        <position position="1"/>
    </location>
</feature>
<reference evidence="1" key="1">
    <citation type="submission" date="2014-12" db="EMBL/GenBank/DDBJ databases">
        <title>Insight into the proteome of Arion vulgaris.</title>
        <authorList>
            <person name="Aradska J."/>
            <person name="Bulat T."/>
            <person name="Smidak R."/>
            <person name="Sarate P."/>
            <person name="Gangsoo J."/>
            <person name="Sialana F."/>
            <person name="Bilban M."/>
            <person name="Lubec G."/>
        </authorList>
    </citation>
    <scope>NUCLEOTIDE SEQUENCE</scope>
    <source>
        <tissue evidence="1">Skin</tissue>
    </source>
</reference>
<organism evidence="1">
    <name type="scientific">Arion vulgaris</name>
    <dbReference type="NCBI Taxonomy" id="1028688"/>
    <lineage>
        <taxon>Eukaryota</taxon>
        <taxon>Metazoa</taxon>
        <taxon>Spiralia</taxon>
        <taxon>Lophotrochozoa</taxon>
        <taxon>Mollusca</taxon>
        <taxon>Gastropoda</taxon>
        <taxon>Heterobranchia</taxon>
        <taxon>Euthyneura</taxon>
        <taxon>Panpulmonata</taxon>
        <taxon>Eupulmonata</taxon>
        <taxon>Stylommatophora</taxon>
        <taxon>Helicina</taxon>
        <taxon>Arionoidea</taxon>
        <taxon>Arionidae</taxon>
        <taxon>Arion</taxon>
    </lineage>
</organism>
<dbReference type="AlphaFoldDB" id="A0A0B6Y624"/>
<gene>
    <name evidence="1" type="primary">ORF13634</name>
</gene>